<sequence>MLRMLITRSNGSLRSLHVSGLQNDSIFSFITENVVSLQVLRLPRSLISDSIVKQTAQRLSTVTFLDLSYCHKIGAQAIEAIGKHCKHLVVLCRNMYSPDSVGKVEAEDEANAIASTMPRLKQLEFAYRCISTECVLNLLSCCPQLVHLKIDEFLSEKLDHKFLKEKYPKLEILLLYLVILFESDESDDDEYLDMYISFQHRHIMEEEQSEFRHWDELLPDALGLIFSYLFLQELPTIIPCVRKSWRKAITGPCCCQDIDLLNGAVAAGPTILIGCFQC</sequence>
<gene>
    <name evidence="1" type="ORF">Gogos_004242</name>
</gene>
<dbReference type="EMBL" id="JABEZY010000010">
    <property type="protein sequence ID" value="MBA0747320.1"/>
    <property type="molecule type" value="Genomic_DNA"/>
</dbReference>
<dbReference type="PANTHER" id="PTHR38926:SF80">
    <property type="entry name" value="F-BOX DOMAIN, LEUCINE-RICH REPEAT DOMAIN SUPERFAMILY"/>
    <property type="match status" value="1"/>
</dbReference>
<evidence type="ECO:0000313" key="2">
    <source>
        <dbReference type="Proteomes" id="UP000593579"/>
    </source>
</evidence>
<dbReference type="OrthoDB" id="975429at2759"/>
<dbReference type="Gene3D" id="3.80.10.10">
    <property type="entry name" value="Ribonuclease Inhibitor"/>
    <property type="match status" value="1"/>
</dbReference>
<reference evidence="1 2" key="1">
    <citation type="journal article" date="2019" name="Genome Biol. Evol.">
        <title>Insights into the evolution of the New World diploid cottons (Gossypium, subgenus Houzingenia) based on genome sequencing.</title>
        <authorList>
            <person name="Grover C.E."/>
            <person name="Arick M.A. 2nd"/>
            <person name="Thrash A."/>
            <person name="Conover J.L."/>
            <person name="Sanders W.S."/>
            <person name="Peterson D.G."/>
            <person name="Frelichowski J.E."/>
            <person name="Scheffler J.A."/>
            <person name="Scheffler B.E."/>
            <person name="Wendel J.F."/>
        </authorList>
    </citation>
    <scope>NUCLEOTIDE SEQUENCE [LARGE SCALE GENOMIC DNA]</scope>
    <source>
        <strain evidence="1">5</strain>
        <tissue evidence="1">Leaf</tissue>
    </source>
</reference>
<dbReference type="PANTHER" id="PTHR38926">
    <property type="entry name" value="F-BOX DOMAIN CONTAINING PROTEIN, EXPRESSED"/>
    <property type="match status" value="1"/>
</dbReference>
<comment type="caution">
    <text evidence="1">The sequence shown here is derived from an EMBL/GenBank/DDBJ whole genome shotgun (WGS) entry which is preliminary data.</text>
</comment>
<dbReference type="SUPFAM" id="SSF52047">
    <property type="entry name" value="RNI-like"/>
    <property type="match status" value="1"/>
</dbReference>
<evidence type="ECO:0000313" key="1">
    <source>
        <dbReference type="EMBL" id="MBA0747320.1"/>
    </source>
</evidence>
<dbReference type="InterPro" id="IPR032675">
    <property type="entry name" value="LRR_dom_sf"/>
</dbReference>
<proteinExistence type="predicted"/>
<accession>A0A7J9CFJ9</accession>
<keyword evidence="2" id="KW-1185">Reference proteome</keyword>
<dbReference type="Proteomes" id="UP000593579">
    <property type="component" value="Unassembled WGS sequence"/>
</dbReference>
<organism evidence="1 2">
    <name type="scientific">Gossypium gossypioides</name>
    <name type="common">Mexican cotton</name>
    <name type="synonym">Selera gossypioides</name>
    <dbReference type="NCBI Taxonomy" id="34282"/>
    <lineage>
        <taxon>Eukaryota</taxon>
        <taxon>Viridiplantae</taxon>
        <taxon>Streptophyta</taxon>
        <taxon>Embryophyta</taxon>
        <taxon>Tracheophyta</taxon>
        <taxon>Spermatophyta</taxon>
        <taxon>Magnoliopsida</taxon>
        <taxon>eudicotyledons</taxon>
        <taxon>Gunneridae</taxon>
        <taxon>Pentapetalae</taxon>
        <taxon>rosids</taxon>
        <taxon>malvids</taxon>
        <taxon>Malvales</taxon>
        <taxon>Malvaceae</taxon>
        <taxon>Malvoideae</taxon>
        <taxon>Gossypium</taxon>
    </lineage>
</organism>
<protein>
    <recommendedName>
        <fullName evidence="3">F-box domain-containing protein</fullName>
    </recommendedName>
</protein>
<name>A0A7J9CFJ9_GOSGO</name>
<evidence type="ECO:0008006" key="3">
    <source>
        <dbReference type="Google" id="ProtNLM"/>
    </source>
</evidence>
<dbReference type="AlphaFoldDB" id="A0A7J9CFJ9"/>